<dbReference type="InterPro" id="IPR050559">
    <property type="entry name" value="P-Pant_transferase_sf"/>
</dbReference>
<evidence type="ECO:0000256" key="1">
    <source>
        <dbReference type="ARBA" id="ARBA00013172"/>
    </source>
</evidence>
<evidence type="ECO:0000256" key="2">
    <source>
        <dbReference type="ARBA" id="ARBA00022679"/>
    </source>
</evidence>
<accession>A0A875S836</accession>
<keyword evidence="2" id="KW-0808">Transferase</keyword>
<dbReference type="EC" id="2.7.8.7" evidence="1"/>
<evidence type="ECO:0000313" key="5">
    <source>
        <dbReference type="Proteomes" id="UP000662931"/>
    </source>
</evidence>
<dbReference type="InterPro" id="IPR008278">
    <property type="entry name" value="4-PPantetheinyl_Trfase_dom"/>
</dbReference>
<dbReference type="SUPFAM" id="SSF56214">
    <property type="entry name" value="4'-phosphopantetheinyl transferase"/>
    <property type="match status" value="2"/>
</dbReference>
<reference evidence="4" key="1">
    <citation type="submission" date="2020-10" db="EMBL/GenBank/DDBJ databases">
        <authorList>
            <person name="Roach M.J.R."/>
        </authorList>
    </citation>
    <scope>NUCLEOTIDE SEQUENCE</scope>
    <source>
        <strain evidence="4">CBS 1945</strain>
    </source>
</reference>
<dbReference type="GO" id="GO:0005829">
    <property type="term" value="C:cytosol"/>
    <property type="evidence" value="ECO:0007669"/>
    <property type="project" value="TreeGrafter"/>
</dbReference>
<evidence type="ECO:0000313" key="4">
    <source>
        <dbReference type="EMBL" id="QPG75859.1"/>
    </source>
</evidence>
<dbReference type="EMBL" id="CP064815">
    <property type="protein sequence ID" value="QPG75859.1"/>
    <property type="molecule type" value="Genomic_DNA"/>
</dbReference>
<dbReference type="GeneID" id="62196643"/>
<sequence>MSLADSFHSLIDDTPIFCFYINLNGSLNILLDEYNFEMCSRLLPLDKQIRIRQIRSAKDRALKLLNSILVQYIVSLYERDYKQLTKLKISYGEFGKPFLLSRDYAYNIADEDGITSLCICFQTKLPIGLDLSNPKDIDRFALSDLRDFYRSEFSDIFSQKEQTDLKMAFARSDGSRETQLEILCQYWAFKESMAKYEGFGLHRGLQVYQFDSPRTLEQLTDVGGVDNSSPFKAVAKLELSEIAPHVYNTCFTLPNSNIIGSIIAKYPSVKIIKLDLGKMVAFINKETVWE</sequence>
<dbReference type="Pfam" id="PF01648">
    <property type="entry name" value="ACPS"/>
    <property type="match status" value="1"/>
</dbReference>
<dbReference type="PANTHER" id="PTHR12215">
    <property type="entry name" value="PHOSPHOPANTETHEINE TRANSFERASE"/>
    <property type="match status" value="1"/>
</dbReference>
<dbReference type="AlphaFoldDB" id="A0A875S836"/>
<proteinExistence type="predicted"/>
<organism evidence="4 5">
    <name type="scientific">Eeniella nana</name>
    <name type="common">Yeast</name>
    <name type="synonym">Brettanomyces nanus</name>
    <dbReference type="NCBI Taxonomy" id="13502"/>
    <lineage>
        <taxon>Eukaryota</taxon>
        <taxon>Fungi</taxon>
        <taxon>Dikarya</taxon>
        <taxon>Ascomycota</taxon>
        <taxon>Saccharomycotina</taxon>
        <taxon>Pichiomycetes</taxon>
        <taxon>Pichiales</taxon>
        <taxon>Pichiaceae</taxon>
        <taxon>Brettanomyces</taxon>
    </lineage>
</organism>
<dbReference type="GO" id="GO:0008897">
    <property type="term" value="F:holo-[acyl-carrier-protein] synthase activity"/>
    <property type="evidence" value="ECO:0007669"/>
    <property type="project" value="UniProtKB-EC"/>
</dbReference>
<evidence type="ECO:0000259" key="3">
    <source>
        <dbReference type="Pfam" id="PF01648"/>
    </source>
</evidence>
<dbReference type="Gene3D" id="3.90.470.20">
    <property type="entry name" value="4'-phosphopantetheinyl transferase domain"/>
    <property type="match status" value="1"/>
</dbReference>
<protein>
    <recommendedName>
        <fullName evidence="1">holo-[acyl-carrier-protein] synthase</fullName>
        <ecNumber evidence="1">2.7.8.7</ecNumber>
    </recommendedName>
</protein>
<dbReference type="PANTHER" id="PTHR12215:SF10">
    <property type="entry name" value="L-AMINOADIPATE-SEMIALDEHYDE DEHYDROGENASE-PHOSPHOPANTETHEINYL TRANSFERASE"/>
    <property type="match status" value="1"/>
</dbReference>
<dbReference type="InterPro" id="IPR037143">
    <property type="entry name" value="4-PPantetheinyl_Trfase_dom_sf"/>
</dbReference>
<gene>
    <name evidence="4" type="ORF">FOA43_003243</name>
</gene>
<dbReference type="OrthoDB" id="26719at2759"/>
<dbReference type="GO" id="GO:0000287">
    <property type="term" value="F:magnesium ion binding"/>
    <property type="evidence" value="ECO:0007669"/>
    <property type="project" value="InterPro"/>
</dbReference>
<feature type="domain" description="4'-phosphopantetheinyl transferase" evidence="3">
    <location>
        <begin position="144"/>
        <end position="220"/>
    </location>
</feature>
<dbReference type="RefSeq" id="XP_038779424.1">
    <property type="nucleotide sequence ID" value="XM_038923496.1"/>
</dbReference>
<dbReference type="Proteomes" id="UP000662931">
    <property type="component" value="Chromosome 4"/>
</dbReference>
<keyword evidence="5" id="KW-1185">Reference proteome</keyword>
<dbReference type="KEGG" id="bnn:FOA43_003243"/>
<dbReference type="GO" id="GO:0019878">
    <property type="term" value="P:lysine biosynthetic process via aminoadipic acid"/>
    <property type="evidence" value="ECO:0007669"/>
    <property type="project" value="TreeGrafter"/>
</dbReference>
<name>A0A875S836_EENNA</name>